<sequence length="371" mass="40757">MHHSTHDLLSPVPGIARQLHSFHFGPRGAGKVYIQASLHADELPGMLVAWHLKQRLADMEQQGRLRKEVILVPVANPVGLEQVLLDAPLGRFELQSGENFNRRFVDLSDNIGDQIEGHLSQDPAHNLALIREYLRRGLDAHPAHTPLQSQRLTLQRLACDADMVLDLHCDFEAVEHLYTTPEAWPEVEPLARYLGVQASLLATDSGGQSFDECFSLVWWQLQQRFGKRFPIPQGSFSVTIELRGQADVSHALATQDCQAILDFLTHAGVIEGQPAPLPALRRPATPLAAVEPVMAPLGGLLVFHASPGQYLQAGTLIAEVIDPLNDRVTPLRNSQAGLLYARSIRRMATAGMVVAHVAGEQVCRSGYLLGN</sequence>
<evidence type="ECO:0000313" key="7">
    <source>
        <dbReference type="EMBL" id="SER94319.1"/>
    </source>
</evidence>
<protein>
    <submittedName>
        <fullName evidence="6">Succinylglutamate desuccinylase/aspartoacylase family protein</fullName>
    </submittedName>
</protein>
<dbReference type="SUPFAM" id="SSF53187">
    <property type="entry name" value="Zn-dependent exopeptidases"/>
    <property type="match status" value="1"/>
</dbReference>
<evidence type="ECO:0000313" key="8">
    <source>
        <dbReference type="Proteomes" id="UP000199221"/>
    </source>
</evidence>
<keyword evidence="3" id="KW-0378">Hydrolase</keyword>
<dbReference type="EMBL" id="JAZDQQ010000015">
    <property type="protein sequence ID" value="MEE1882078.1"/>
    <property type="molecule type" value="Genomic_DNA"/>
</dbReference>
<dbReference type="Pfam" id="PF24827">
    <property type="entry name" value="AstE_AspA_cat"/>
    <property type="match status" value="1"/>
</dbReference>
<keyword evidence="4" id="KW-0862">Zinc</keyword>
<accession>A0A1H9TC03</accession>
<comment type="cofactor">
    <cofactor evidence="1">
        <name>Zn(2+)</name>
        <dbReference type="ChEBI" id="CHEBI:29105"/>
    </cofactor>
</comment>
<reference evidence="6 9" key="2">
    <citation type="submission" date="2024-01" db="EMBL/GenBank/DDBJ databases">
        <title>Unpublished Manusciprt.</title>
        <authorList>
            <person name="Duman M."/>
            <person name="Valdes E.G."/>
            <person name="Ajmi N."/>
            <person name="Altun S."/>
            <person name="Saticioglu I.B."/>
        </authorList>
    </citation>
    <scope>NUCLEOTIDE SEQUENCE [LARGE SCALE GENOMIC DNA]</scope>
    <source>
        <strain evidence="6 9">139P</strain>
    </source>
</reference>
<proteinExistence type="predicted"/>
<evidence type="ECO:0000256" key="4">
    <source>
        <dbReference type="ARBA" id="ARBA00022833"/>
    </source>
</evidence>
<dbReference type="Proteomes" id="UP000199221">
    <property type="component" value="Unassembled WGS sequence"/>
</dbReference>
<dbReference type="InterPro" id="IPR053138">
    <property type="entry name" value="N-alpha-Ac-DABA_deacetylase"/>
</dbReference>
<dbReference type="CDD" id="cd06250">
    <property type="entry name" value="M14_PaAOTO_like"/>
    <property type="match status" value="1"/>
</dbReference>
<evidence type="ECO:0000313" key="6">
    <source>
        <dbReference type="EMBL" id="MEE1882078.1"/>
    </source>
</evidence>
<dbReference type="GO" id="GO:0016788">
    <property type="term" value="F:hydrolase activity, acting on ester bonds"/>
    <property type="evidence" value="ECO:0007669"/>
    <property type="project" value="InterPro"/>
</dbReference>
<dbReference type="Proteomes" id="UP001329505">
    <property type="component" value="Unassembled WGS sequence"/>
</dbReference>
<dbReference type="GeneID" id="93679375"/>
<dbReference type="AlphaFoldDB" id="A0A1H9TC03"/>
<evidence type="ECO:0000256" key="3">
    <source>
        <dbReference type="ARBA" id="ARBA00022801"/>
    </source>
</evidence>
<dbReference type="GO" id="GO:0046872">
    <property type="term" value="F:metal ion binding"/>
    <property type="evidence" value="ECO:0007669"/>
    <property type="project" value="UniProtKB-KW"/>
</dbReference>
<gene>
    <name evidence="7" type="ORF">SAMN05216230_11511</name>
    <name evidence="6" type="ORF">V0R55_18100</name>
</gene>
<evidence type="ECO:0000256" key="1">
    <source>
        <dbReference type="ARBA" id="ARBA00001947"/>
    </source>
</evidence>
<reference evidence="7 8" key="1">
    <citation type="submission" date="2016-10" db="EMBL/GenBank/DDBJ databases">
        <authorList>
            <person name="de Groot N.N."/>
        </authorList>
    </citation>
    <scope>NUCLEOTIDE SEQUENCE [LARGE SCALE GENOMIC DNA]</scope>
    <source>
        <strain evidence="7 8">LMG 27941</strain>
    </source>
</reference>
<dbReference type="InterPro" id="IPR055438">
    <property type="entry name" value="AstE_AspA_cat"/>
</dbReference>
<dbReference type="EMBL" id="FOEQ01000015">
    <property type="protein sequence ID" value="SER94319.1"/>
    <property type="molecule type" value="Genomic_DNA"/>
</dbReference>
<dbReference type="RefSeq" id="WP_094012393.1">
    <property type="nucleotide sequence ID" value="NZ_CATKPM010000033.1"/>
</dbReference>
<feature type="domain" description="Succinylglutamate desuccinylase/Aspartoacylase catalytic" evidence="5">
    <location>
        <begin position="31"/>
        <end position="266"/>
    </location>
</feature>
<dbReference type="Gene3D" id="3.40.630.10">
    <property type="entry name" value="Zn peptidases"/>
    <property type="match status" value="1"/>
</dbReference>
<dbReference type="PANTHER" id="PTHR37326:SF1">
    <property type="entry name" value="BLL3975 PROTEIN"/>
    <property type="match status" value="1"/>
</dbReference>
<name>A0A1H9TC03_9PSED</name>
<evidence type="ECO:0000259" key="5">
    <source>
        <dbReference type="Pfam" id="PF24827"/>
    </source>
</evidence>
<evidence type="ECO:0000256" key="2">
    <source>
        <dbReference type="ARBA" id="ARBA00022723"/>
    </source>
</evidence>
<organism evidence="7 8">
    <name type="scientific">Pseudomonas soli</name>
    <dbReference type="NCBI Taxonomy" id="1306993"/>
    <lineage>
        <taxon>Bacteria</taxon>
        <taxon>Pseudomonadati</taxon>
        <taxon>Pseudomonadota</taxon>
        <taxon>Gammaproteobacteria</taxon>
        <taxon>Pseudomonadales</taxon>
        <taxon>Pseudomonadaceae</taxon>
        <taxon>Pseudomonas</taxon>
    </lineage>
</organism>
<evidence type="ECO:0000313" key="9">
    <source>
        <dbReference type="Proteomes" id="UP001329505"/>
    </source>
</evidence>
<dbReference type="PANTHER" id="PTHR37326">
    <property type="entry name" value="BLL3975 PROTEIN"/>
    <property type="match status" value="1"/>
</dbReference>
<keyword evidence="2" id="KW-0479">Metal-binding</keyword>
<keyword evidence="9" id="KW-1185">Reference proteome</keyword>